<keyword evidence="1" id="KW-0472">Membrane</keyword>
<dbReference type="InterPro" id="IPR045584">
    <property type="entry name" value="Pilin-like"/>
</dbReference>
<sequence precursor="true">MTSYRISSRGFSLVELSIVLVIVGLVIAGMLVPLSAQIDQKNYNETQRAMAELRDGLIGYASSNGYLPCPDTTGDGREDRDGTGACVVDPAEGNLPWVDLGMGKQDAWGQKYQYRVAKDFANSGSRITFASAASSTFLMTINDSSGTNLALRVPAVIVSKGKSGAGAGANEQENSDKDEYFVSDTPSAVAGNEFDDIVVWVPSTLLLNRMLSAGKLP</sequence>
<evidence type="ECO:0000256" key="1">
    <source>
        <dbReference type="SAM" id="Phobius"/>
    </source>
</evidence>
<feature type="transmembrane region" description="Helical" evidence="1">
    <location>
        <begin position="12"/>
        <end position="34"/>
    </location>
</feature>
<accession>C6X866</accession>
<reference evidence="3" key="1">
    <citation type="submission" date="2009-07" db="EMBL/GenBank/DDBJ databases">
        <title>Complete sequence of chromosome of Methylovorus sp. SIP3-4.</title>
        <authorList>
            <person name="Lucas S."/>
            <person name="Copeland A."/>
            <person name="Lapidus A."/>
            <person name="Glavina del Rio T."/>
            <person name="Tice H."/>
            <person name="Bruce D."/>
            <person name="Goodwin L."/>
            <person name="Pitluck S."/>
            <person name="Clum A."/>
            <person name="Larimer F."/>
            <person name="Land M."/>
            <person name="Hauser L."/>
            <person name="Kyrpides N."/>
            <person name="Mikhailova N."/>
            <person name="Kayluzhnaya M."/>
            <person name="Chistoserdova L."/>
        </authorList>
    </citation>
    <scope>NUCLEOTIDE SEQUENCE [LARGE SCALE GENOMIC DNA]</scope>
    <source>
        <strain evidence="3">SIP3-4</strain>
    </source>
</reference>
<dbReference type="STRING" id="582744.Msip34_0087"/>
<dbReference type="KEGG" id="mei:Msip34_0087"/>
<name>C6X866_METGS</name>
<dbReference type="Gene3D" id="3.30.700.10">
    <property type="entry name" value="Glycoprotein, Type 4 Pilin"/>
    <property type="match status" value="1"/>
</dbReference>
<dbReference type="eggNOG" id="COG2165">
    <property type="taxonomic scope" value="Bacteria"/>
</dbReference>
<organism evidence="2 3">
    <name type="scientific">Methylovorus glucosotrophus (strain SIP3-4)</name>
    <dbReference type="NCBI Taxonomy" id="582744"/>
    <lineage>
        <taxon>Bacteria</taxon>
        <taxon>Pseudomonadati</taxon>
        <taxon>Pseudomonadota</taxon>
        <taxon>Betaproteobacteria</taxon>
        <taxon>Nitrosomonadales</taxon>
        <taxon>Methylophilaceae</taxon>
        <taxon>Methylovorus</taxon>
    </lineage>
</organism>
<evidence type="ECO:0000313" key="2">
    <source>
        <dbReference type="EMBL" id="ACT49336.1"/>
    </source>
</evidence>
<dbReference type="OrthoDB" id="6038212at2"/>
<keyword evidence="3" id="KW-1185">Reference proteome</keyword>
<evidence type="ECO:0000313" key="3">
    <source>
        <dbReference type="Proteomes" id="UP000002743"/>
    </source>
</evidence>
<dbReference type="NCBIfam" id="TIGR02532">
    <property type="entry name" value="IV_pilin_GFxxxE"/>
    <property type="match status" value="1"/>
</dbReference>
<dbReference type="AlphaFoldDB" id="C6X866"/>
<dbReference type="SUPFAM" id="SSF54523">
    <property type="entry name" value="Pili subunits"/>
    <property type="match status" value="1"/>
</dbReference>
<dbReference type="EMBL" id="CP001674">
    <property type="protein sequence ID" value="ACT49336.1"/>
    <property type="molecule type" value="Genomic_DNA"/>
</dbReference>
<dbReference type="PROSITE" id="PS00409">
    <property type="entry name" value="PROKAR_NTER_METHYL"/>
    <property type="match status" value="1"/>
</dbReference>
<keyword evidence="1" id="KW-1133">Transmembrane helix</keyword>
<dbReference type="Pfam" id="PF07963">
    <property type="entry name" value="N_methyl"/>
    <property type="match status" value="1"/>
</dbReference>
<protein>
    <submittedName>
        <fullName evidence="2">General secretion pathway protein H</fullName>
    </submittedName>
</protein>
<keyword evidence="1" id="KW-0812">Transmembrane</keyword>
<dbReference type="InterPro" id="IPR012902">
    <property type="entry name" value="N_methyl_site"/>
</dbReference>
<gene>
    <name evidence="2" type="ordered locus">Msip34_0087</name>
</gene>
<dbReference type="Proteomes" id="UP000002743">
    <property type="component" value="Chromosome"/>
</dbReference>
<proteinExistence type="predicted"/>
<dbReference type="HOGENOM" id="CLU_098182_0_0_4"/>
<dbReference type="RefSeq" id="WP_015829121.1">
    <property type="nucleotide sequence ID" value="NC_012969.1"/>
</dbReference>
<reference evidence="2 3" key="2">
    <citation type="journal article" date="2011" name="J. Bacteriol.">
        <title>Genomes of three methylotrophs from a single niche uncover genetic and metabolic divergence of Methylophilaceae.</title>
        <authorList>
            <person name="Lapidus A."/>
            <person name="Clum A."/>
            <person name="Labutti K."/>
            <person name="Kaluzhnaya M.G."/>
            <person name="Lim S."/>
            <person name="Beck D.A."/>
            <person name="Glavina Del Rio T."/>
            <person name="Nolan M."/>
            <person name="Mavromatis K."/>
            <person name="Huntemann M."/>
            <person name="Lucas S."/>
            <person name="Lidstrom M.E."/>
            <person name="Ivanova N."/>
            <person name="Chistoserdova L."/>
        </authorList>
    </citation>
    <scope>NUCLEOTIDE SEQUENCE [LARGE SCALE GENOMIC DNA]</scope>
    <source>
        <strain evidence="2 3">SIP3-4</strain>
    </source>
</reference>